<dbReference type="InterPro" id="IPR023379">
    <property type="entry name" value="BART_dom"/>
</dbReference>
<dbReference type="InterPro" id="IPR038849">
    <property type="entry name" value="ARL2BP"/>
</dbReference>
<name>A0A7S4LP33_9EUGL</name>
<dbReference type="GO" id="GO:0005634">
    <property type="term" value="C:nucleus"/>
    <property type="evidence" value="ECO:0007669"/>
    <property type="project" value="UniProtKB-SubCell"/>
</dbReference>
<evidence type="ECO:0000256" key="8">
    <source>
        <dbReference type="ARBA" id="ARBA00023069"/>
    </source>
</evidence>
<keyword evidence="12" id="KW-0966">Cell projection</keyword>
<keyword evidence="8" id="KW-0969">Cilium</keyword>
<evidence type="ECO:0000256" key="12">
    <source>
        <dbReference type="ARBA" id="ARBA00023273"/>
    </source>
</evidence>
<evidence type="ECO:0000256" key="7">
    <source>
        <dbReference type="ARBA" id="ARBA00022490"/>
    </source>
</evidence>
<comment type="similarity">
    <text evidence="5">Belongs to the ARL2BP family.</text>
</comment>
<evidence type="ECO:0000256" key="4">
    <source>
        <dbReference type="ARBA" id="ARBA00004569"/>
    </source>
</evidence>
<keyword evidence="7" id="KW-0963">Cytoplasm</keyword>
<dbReference type="PANTHER" id="PTHR15487">
    <property type="entry name" value="ADP-RIBOSYLATION FACTOR-LIKE PROTEIN 2-BINDING PROTEIN"/>
    <property type="match status" value="1"/>
</dbReference>
<evidence type="ECO:0000259" key="13">
    <source>
        <dbReference type="Pfam" id="PF11527"/>
    </source>
</evidence>
<dbReference type="GO" id="GO:0005758">
    <property type="term" value="C:mitochondrial intermembrane space"/>
    <property type="evidence" value="ECO:0007669"/>
    <property type="project" value="UniProtKB-SubCell"/>
</dbReference>
<sequence>MKADSSSHGTIIKHDFEDDTDMDETEFVFASNECSPEDEMFDIIIGKIEELIMDEEFNAKQQTFFAENCVHFTDDEENKFIYTEIHNKYVAEIEAHIDAYLKEEVPGYDPEQFFTMLRNREDEVVGDIWDLLTSFTDFAVFKDLMLSYRSQQKQKLNMGDYLDTEPDLTVLGRSPTKGGPPRGHF</sequence>
<evidence type="ECO:0000256" key="1">
    <source>
        <dbReference type="ARBA" id="ARBA00004120"/>
    </source>
</evidence>
<proteinExistence type="inferred from homology"/>
<dbReference type="Pfam" id="PF11527">
    <property type="entry name" value="ARL2_Bind_BART"/>
    <property type="match status" value="1"/>
</dbReference>
<evidence type="ECO:0000256" key="2">
    <source>
        <dbReference type="ARBA" id="ARBA00004123"/>
    </source>
</evidence>
<evidence type="ECO:0000256" key="10">
    <source>
        <dbReference type="ARBA" id="ARBA00023212"/>
    </source>
</evidence>
<comment type="subcellular location">
    <subcellularLocation>
        <location evidence="1">Cytoplasm</location>
        <location evidence="1">Cytoskeleton</location>
        <location evidence="1">Cilium basal body</location>
    </subcellularLocation>
    <subcellularLocation>
        <location evidence="3">Cytoplasm</location>
        <location evidence="3">Cytoskeleton</location>
        <location evidence="3">Microtubule organizing center</location>
        <location evidence="3">Centrosome</location>
    </subcellularLocation>
    <subcellularLocation>
        <location evidence="4">Mitochondrion intermembrane space</location>
    </subcellularLocation>
    <subcellularLocation>
        <location evidence="2">Nucleus</location>
    </subcellularLocation>
</comment>
<dbReference type="PANTHER" id="PTHR15487:SF4">
    <property type="entry name" value="ADP-RIBOSYLATION FACTOR-LIKE PROTEIN 2-BINDING PROTEIN"/>
    <property type="match status" value="1"/>
</dbReference>
<keyword evidence="11" id="KW-0539">Nucleus</keyword>
<dbReference type="InterPro" id="IPR042541">
    <property type="entry name" value="BART_sf"/>
</dbReference>
<dbReference type="GO" id="GO:0051457">
    <property type="term" value="P:maintenance of protein location in nucleus"/>
    <property type="evidence" value="ECO:0007669"/>
    <property type="project" value="TreeGrafter"/>
</dbReference>
<gene>
    <name evidence="14" type="ORF">EGYM00163_LOCUS51618</name>
</gene>
<evidence type="ECO:0000256" key="6">
    <source>
        <dbReference type="ARBA" id="ARBA00014849"/>
    </source>
</evidence>
<feature type="domain" description="BART" evidence="13">
    <location>
        <begin position="41"/>
        <end position="152"/>
    </location>
</feature>
<evidence type="ECO:0000313" key="14">
    <source>
        <dbReference type="EMBL" id="CAE0841182.1"/>
    </source>
</evidence>
<dbReference type="EMBL" id="HBJA01150072">
    <property type="protein sequence ID" value="CAE0841182.1"/>
    <property type="molecule type" value="Transcribed_RNA"/>
</dbReference>
<keyword evidence="9" id="KW-0496">Mitochondrion</keyword>
<evidence type="ECO:0000256" key="3">
    <source>
        <dbReference type="ARBA" id="ARBA00004300"/>
    </source>
</evidence>
<dbReference type="AlphaFoldDB" id="A0A7S4LP33"/>
<dbReference type="GO" id="GO:0005813">
    <property type="term" value="C:centrosome"/>
    <property type="evidence" value="ECO:0007669"/>
    <property type="project" value="UniProtKB-SubCell"/>
</dbReference>
<organism evidence="14">
    <name type="scientific">Eutreptiella gymnastica</name>
    <dbReference type="NCBI Taxonomy" id="73025"/>
    <lineage>
        <taxon>Eukaryota</taxon>
        <taxon>Discoba</taxon>
        <taxon>Euglenozoa</taxon>
        <taxon>Euglenida</taxon>
        <taxon>Spirocuta</taxon>
        <taxon>Euglenophyceae</taxon>
        <taxon>Eutreptiales</taxon>
        <taxon>Eutreptiaceae</taxon>
        <taxon>Eutreptiella</taxon>
    </lineage>
</organism>
<evidence type="ECO:0000256" key="9">
    <source>
        <dbReference type="ARBA" id="ARBA00023128"/>
    </source>
</evidence>
<accession>A0A7S4LP33</accession>
<evidence type="ECO:0000256" key="11">
    <source>
        <dbReference type="ARBA" id="ARBA00023242"/>
    </source>
</evidence>
<reference evidence="14" key="1">
    <citation type="submission" date="2021-01" db="EMBL/GenBank/DDBJ databases">
        <authorList>
            <person name="Corre E."/>
            <person name="Pelletier E."/>
            <person name="Niang G."/>
            <person name="Scheremetjew M."/>
            <person name="Finn R."/>
            <person name="Kale V."/>
            <person name="Holt S."/>
            <person name="Cochrane G."/>
            <person name="Meng A."/>
            <person name="Brown T."/>
            <person name="Cohen L."/>
        </authorList>
    </citation>
    <scope>NUCLEOTIDE SEQUENCE</scope>
    <source>
        <strain evidence="14">CCMP1594</strain>
    </source>
</reference>
<protein>
    <recommendedName>
        <fullName evidence="6">ADP-ribosylation factor-like protein 2-binding protein</fullName>
    </recommendedName>
</protein>
<keyword evidence="10" id="KW-0206">Cytoskeleton</keyword>
<dbReference type="Gene3D" id="1.20.1520.10">
    <property type="entry name" value="ADP-ribosylation factor-like 2-binding protein, domain"/>
    <property type="match status" value="1"/>
</dbReference>
<evidence type="ECO:0000256" key="5">
    <source>
        <dbReference type="ARBA" id="ARBA00009880"/>
    </source>
</evidence>